<sequence length="240" mass="25557">MDLKDKNVLITGSTRGIGLSIAKRFSAQGANVILHGRSEPKPEVLAAFPEGTKFITGDISDAQAMKDVLTALIADVDHIDVLVNNAGIVKDTLTIRMSTDAFADVVNTNLNGTFNVTQPIFKHMLKQRTGVILNMSSIVGLHGNIGQANYSASKAGLIGLTKSLAKEGAMRGVRVNAIAPGMIASDMTSQLSEKMQTTIKESIPLKRFGEVDEIAQTAQFLVENEYLTGQTITVDGGLSL</sequence>
<dbReference type="InterPro" id="IPR036291">
    <property type="entry name" value="NAD(P)-bd_dom_sf"/>
</dbReference>
<dbReference type="PRINTS" id="PR00081">
    <property type="entry name" value="GDHRDH"/>
</dbReference>
<proteinExistence type="inferred from homology"/>
<gene>
    <name evidence="4" type="ORF">IV67_GL000905</name>
</gene>
<dbReference type="NCBIfam" id="NF009466">
    <property type="entry name" value="PRK12826.1-2"/>
    <property type="match status" value="1"/>
</dbReference>
<dbReference type="InterPro" id="IPR020904">
    <property type="entry name" value="Sc_DH/Rdtase_CS"/>
</dbReference>
<dbReference type="GO" id="GO:0016491">
    <property type="term" value="F:oxidoreductase activity"/>
    <property type="evidence" value="ECO:0007669"/>
    <property type="project" value="UniProtKB-KW"/>
</dbReference>
<dbReference type="OrthoDB" id="9804774at2"/>
<comment type="caution">
    <text evidence="4">The sequence shown here is derived from an EMBL/GenBank/DDBJ whole genome shotgun (WGS) entry which is preliminary data.</text>
</comment>
<dbReference type="Pfam" id="PF13561">
    <property type="entry name" value="adh_short_C2"/>
    <property type="match status" value="1"/>
</dbReference>
<dbReference type="GO" id="GO:0032787">
    <property type="term" value="P:monocarboxylic acid metabolic process"/>
    <property type="evidence" value="ECO:0007669"/>
    <property type="project" value="UniProtKB-ARBA"/>
</dbReference>
<evidence type="ECO:0000259" key="3">
    <source>
        <dbReference type="SMART" id="SM00822"/>
    </source>
</evidence>
<evidence type="ECO:0000313" key="5">
    <source>
        <dbReference type="Proteomes" id="UP000051673"/>
    </source>
</evidence>
<dbReference type="PRINTS" id="PR00080">
    <property type="entry name" value="SDRFAMILY"/>
</dbReference>
<name>A0A0R2JG51_9LACO</name>
<evidence type="ECO:0000256" key="2">
    <source>
        <dbReference type="ARBA" id="ARBA00023002"/>
    </source>
</evidence>
<dbReference type="InterPro" id="IPR057326">
    <property type="entry name" value="KR_dom"/>
</dbReference>
<dbReference type="STRING" id="1620.IV67_GL000905"/>
<reference evidence="4 5" key="1">
    <citation type="journal article" date="2015" name="Genome Announc.">
        <title>Expanding the biotechnology potential of lactobacilli through comparative genomics of 213 strains and associated genera.</title>
        <authorList>
            <person name="Sun Z."/>
            <person name="Harris H.M."/>
            <person name="McCann A."/>
            <person name="Guo C."/>
            <person name="Argimon S."/>
            <person name="Zhang W."/>
            <person name="Yang X."/>
            <person name="Jeffery I.B."/>
            <person name="Cooney J.C."/>
            <person name="Kagawa T.F."/>
            <person name="Liu W."/>
            <person name="Song Y."/>
            <person name="Salvetti E."/>
            <person name="Wrobel A."/>
            <person name="Rasinkangas P."/>
            <person name="Parkhill J."/>
            <person name="Rea M.C."/>
            <person name="O'Sullivan O."/>
            <person name="Ritari J."/>
            <person name="Douillard F.P."/>
            <person name="Paul Ross R."/>
            <person name="Yang R."/>
            <person name="Briner A.E."/>
            <person name="Felis G.E."/>
            <person name="de Vos W.M."/>
            <person name="Barrangou R."/>
            <person name="Klaenhammer T.R."/>
            <person name="Caufield P.W."/>
            <person name="Cui Y."/>
            <person name="Zhang H."/>
            <person name="O'Toole P.W."/>
        </authorList>
    </citation>
    <scope>NUCLEOTIDE SEQUENCE [LARGE SCALE GENOMIC DNA]</scope>
    <source>
        <strain evidence="4 5">DSM 20014</strain>
    </source>
</reference>
<dbReference type="Proteomes" id="UP000051673">
    <property type="component" value="Unassembled WGS sequence"/>
</dbReference>
<protein>
    <submittedName>
        <fullName evidence="4">3-oxoacyl-[acyl-carrier-protein] reductase</fullName>
    </submittedName>
</protein>
<dbReference type="SMART" id="SM00822">
    <property type="entry name" value="PKS_KR"/>
    <property type="match status" value="1"/>
</dbReference>
<dbReference type="FunFam" id="3.40.50.720:FF:000173">
    <property type="entry name" value="3-oxoacyl-[acyl-carrier protein] reductase"/>
    <property type="match status" value="1"/>
</dbReference>
<evidence type="ECO:0000313" key="4">
    <source>
        <dbReference type="EMBL" id="KRN76329.1"/>
    </source>
</evidence>
<dbReference type="EMBL" id="JQCD01000030">
    <property type="protein sequence ID" value="KRN76329.1"/>
    <property type="molecule type" value="Genomic_DNA"/>
</dbReference>
<dbReference type="PROSITE" id="PS00061">
    <property type="entry name" value="ADH_SHORT"/>
    <property type="match status" value="1"/>
</dbReference>
<organism evidence="4 5">
    <name type="scientific">Weissella minor</name>
    <dbReference type="NCBI Taxonomy" id="1620"/>
    <lineage>
        <taxon>Bacteria</taxon>
        <taxon>Bacillati</taxon>
        <taxon>Bacillota</taxon>
        <taxon>Bacilli</taxon>
        <taxon>Lactobacillales</taxon>
        <taxon>Lactobacillaceae</taxon>
        <taxon>Weissella</taxon>
    </lineage>
</organism>
<dbReference type="SUPFAM" id="SSF51735">
    <property type="entry name" value="NAD(P)-binding Rossmann-fold domains"/>
    <property type="match status" value="1"/>
</dbReference>
<evidence type="ECO:0000256" key="1">
    <source>
        <dbReference type="ARBA" id="ARBA00006484"/>
    </source>
</evidence>
<dbReference type="Gene3D" id="3.40.50.720">
    <property type="entry name" value="NAD(P)-binding Rossmann-like Domain"/>
    <property type="match status" value="1"/>
</dbReference>
<dbReference type="PANTHER" id="PTHR42879:SF2">
    <property type="entry name" value="3-OXOACYL-[ACYL-CARRIER-PROTEIN] REDUCTASE FABG"/>
    <property type="match status" value="1"/>
</dbReference>
<dbReference type="InterPro" id="IPR050259">
    <property type="entry name" value="SDR"/>
</dbReference>
<comment type="similarity">
    <text evidence="1">Belongs to the short-chain dehydrogenases/reductases (SDR) family.</text>
</comment>
<dbReference type="AlphaFoldDB" id="A0A0R2JG51"/>
<dbReference type="PATRIC" id="fig|1620.3.peg.921"/>
<dbReference type="InterPro" id="IPR002347">
    <property type="entry name" value="SDR_fam"/>
</dbReference>
<keyword evidence="2" id="KW-0560">Oxidoreductase</keyword>
<keyword evidence="5" id="KW-1185">Reference proteome</keyword>
<dbReference type="PANTHER" id="PTHR42879">
    <property type="entry name" value="3-OXOACYL-(ACYL-CARRIER-PROTEIN) REDUCTASE"/>
    <property type="match status" value="1"/>
</dbReference>
<accession>A0A0R2JG51</accession>
<feature type="domain" description="Ketoreductase" evidence="3">
    <location>
        <begin position="6"/>
        <end position="186"/>
    </location>
</feature>
<dbReference type="RefSeq" id="WP_057788569.1">
    <property type="nucleotide sequence ID" value="NZ_JQCD01000030.1"/>
</dbReference>